<keyword evidence="1" id="KW-0812">Transmembrane</keyword>
<keyword evidence="1" id="KW-0472">Membrane</keyword>
<evidence type="ECO:0000313" key="2">
    <source>
        <dbReference type="EMBL" id="OHB01476.1"/>
    </source>
</evidence>
<evidence type="ECO:0000256" key="1">
    <source>
        <dbReference type="SAM" id="Phobius"/>
    </source>
</evidence>
<dbReference type="EMBL" id="MHWA01000014">
    <property type="protein sequence ID" value="OHB01476.1"/>
    <property type="molecule type" value="Genomic_DNA"/>
</dbReference>
<evidence type="ECO:0000313" key="3">
    <source>
        <dbReference type="Proteomes" id="UP000178404"/>
    </source>
</evidence>
<reference evidence="2 3" key="1">
    <citation type="journal article" date="2016" name="Nat. Commun.">
        <title>Thousands of microbial genomes shed light on interconnected biogeochemical processes in an aquifer system.</title>
        <authorList>
            <person name="Anantharaman K."/>
            <person name="Brown C.T."/>
            <person name="Hug L.A."/>
            <person name="Sharon I."/>
            <person name="Castelle C.J."/>
            <person name="Probst A.J."/>
            <person name="Thomas B.C."/>
            <person name="Singh A."/>
            <person name="Wilkins M.J."/>
            <person name="Karaoz U."/>
            <person name="Brodie E.L."/>
            <person name="Williams K.H."/>
            <person name="Hubbard S.S."/>
            <person name="Banfield J.F."/>
        </authorList>
    </citation>
    <scope>NUCLEOTIDE SEQUENCE [LARGE SCALE GENOMIC DNA]</scope>
</reference>
<comment type="caution">
    <text evidence="2">The sequence shown here is derived from an EMBL/GenBank/DDBJ whole genome shotgun (WGS) entry which is preliminary data.</text>
</comment>
<sequence>MKKPLIKNILIFSLFFLFIMIPFLVSAQGGFIPCDGGLSDECGYDDLLILINNVIDWIIKISVPIAAGVFAWAGIKMMIHGDNPGKRSESINTMKKVFIGFVFILSAWIIVTTITNALLSDKNGFKDAVPVQGVK</sequence>
<dbReference type="Proteomes" id="UP000178404">
    <property type="component" value="Unassembled WGS sequence"/>
</dbReference>
<gene>
    <name evidence="2" type="ORF">A3A90_01370</name>
</gene>
<organism evidence="2 3">
    <name type="scientific">Candidatus Zambryskibacteria bacterium RIFCSPLOWO2_01_FULL_35_19</name>
    <dbReference type="NCBI Taxonomy" id="1802757"/>
    <lineage>
        <taxon>Bacteria</taxon>
        <taxon>Candidatus Zambryskiibacteriota</taxon>
    </lineage>
</organism>
<accession>A0A1G2TW01</accession>
<dbReference type="Pfam" id="PF18895">
    <property type="entry name" value="T4SS_pilin"/>
    <property type="match status" value="1"/>
</dbReference>
<dbReference type="AlphaFoldDB" id="A0A1G2TW01"/>
<keyword evidence="1" id="KW-1133">Transmembrane helix</keyword>
<protein>
    <submittedName>
        <fullName evidence="2">Uncharacterized protein</fullName>
    </submittedName>
</protein>
<feature type="transmembrane region" description="Helical" evidence="1">
    <location>
        <begin position="96"/>
        <end position="119"/>
    </location>
</feature>
<dbReference type="InterPro" id="IPR043993">
    <property type="entry name" value="T4SS_pilin"/>
</dbReference>
<name>A0A1G2TW01_9BACT</name>
<proteinExistence type="predicted"/>
<feature type="transmembrane region" description="Helical" evidence="1">
    <location>
        <begin position="57"/>
        <end position="75"/>
    </location>
</feature>